<protein>
    <submittedName>
        <fullName evidence="4">DUF2207 domain-containing protein</fullName>
    </submittedName>
</protein>
<feature type="domain" description="Predicted membrane protein YciQ-like C-terminal" evidence="3">
    <location>
        <begin position="3"/>
        <end position="153"/>
    </location>
</feature>
<comment type="caution">
    <text evidence="4">The sequence shown here is derived from an EMBL/GenBank/DDBJ whole genome shotgun (WGS) entry which is preliminary data.</text>
</comment>
<organism evidence="4 5">
    <name type="scientific">Halalkalibacter suaedae</name>
    <dbReference type="NCBI Taxonomy" id="2822140"/>
    <lineage>
        <taxon>Bacteria</taxon>
        <taxon>Bacillati</taxon>
        <taxon>Bacillota</taxon>
        <taxon>Bacilli</taxon>
        <taxon>Bacillales</taxon>
        <taxon>Bacillaceae</taxon>
        <taxon>Halalkalibacter</taxon>
    </lineage>
</organism>
<dbReference type="InterPro" id="IPR048389">
    <property type="entry name" value="YciQ-like_C"/>
</dbReference>
<dbReference type="AlphaFoldDB" id="A0A940WT38"/>
<evidence type="ECO:0000313" key="4">
    <source>
        <dbReference type="EMBL" id="MBP3950147.1"/>
    </source>
</evidence>
<feature type="region of interest" description="Disordered" evidence="1">
    <location>
        <begin position="216"/>
        <end position="248"/>
    </location>
</feature>
<feature type="transmembrane region" description="Helical" evidence="2">
    <location>
        <begin position="99"/>
        <end position="116"/>
    </location>
</feature>
<keyword evidence="2" id="KW-1133">Transmembrane helix</keyword>
<evidence type="ECO:0000313" key="5">
    <source>
        <dbReference type="Proteomes" id="UP000678228"/>
    </source>
</evidence>
<dbReference type="RefSeq" id="WP_210595919.1">
    <property type="nucleotide sequence ID" value="NZ_JAGKSQ010000001.1"/>
</dbReference>
<evidence type="ECO:0000256" key="2">
    <source>
        <dbReference type="SAM" id="Phobius"/>
    </source>
</evidence>
<proteinExistence type="predicted"/>
<evidence type="ECO:0000256" key="1">
    <source>
        <dbReference type="SAM" id="MobiDB-lite"/>
    </source>
</evidence>
<feature type="transmembrane region" description="Helical" evidence="2">
    <location>
        <begin position="75"/>
        <end position="93"/>
    </location>
</feature>
<evidence type="ECO:0000259" key="3">
    <source>
        <dbReference type="Pfam" id="PF20990"/>
    </source>
</evidence>
<dbReference type="Proteomes" id="UP000678228">
    <property type="component" value="Unassembled WGS sequence"/>
</dbReference>
<keyword evidence="2" id="KW-0472">Membrane</keyword>
<accession>A0A940WT38</accession>
<gene>
    <name evidence="4" type="ORF">J7W16_03305</name>
</gene>
<keyword evidence="5" id="KW-1185">Reference proteome</keyword>
<dbReference type="EMBL" id="JAGKSQ010000001">
    <property type="protein sequence ID" value="MBP3950147.1"/>
    <property type="molecule type" value="Genomic_DNA"/>
</dbReference>
<name>A0A940WT38_9BACI</name>
<feature type="compositionally biased region" description="Gly residues" evidence="1">
    <location>
        <begin position="228"/>
        <end position="248"/>
    </location>
</feature>
<keyword evidence="2" id="KW-0812">Transmembrane</keyword>
<sequence length="248" mass="27594">MVNRNGLLEHEEKLVEWLFDQIGAKNEFSFEDLTTYTKNKKNHTKYQQLQAAWKKAVRAEWKEANLYEDKSKYRLLITCLSLVLVPFAFLFVINDLLAFFLAASAMAVALFIFAISHKQKTWQGERIYSEWQRLKKRISMMADIDWQQLSEDERMRAFIYGLGVNEKSLKKKNESLTKMFKGPVHAAGLQTSTVYGFDPSLIIVATAATSNFHSAEQTTAVDHSSSTNGGGSGSGSGVGGGGGGSGAF</sequence>
<dbReference type="Pfam" id="PF20990">
    <property type="entry name" value="DUF2207_C"/>
    <property type="match status" value="1"/>
</dbReference>
<reference evidence="4" key="1">
    <citation type="submission" date="2021-03" db="EMBL/GenBank/DDBJ databases">
        <title>Bacillus suaedae sp. nov., isolated from Suaeda aralocaspica.</title>
        <authorList>
            <person name="Lei R.F.R."/>
        </authorList>
    </citation>
    <scope>NUCLEOTIDE SEQUENCE</scope>
    <source>
        <strain evidence="4">YZJH907-2</strain>
    </source>
</reference>